<evidence type="ECO:0000313" key="2">
    <source>
        <dbReference type="EnsemblPlants" id="OB03G29730.1"/>
    </source>
</evidence>
<dbReference type="AlphaFoldDB" id="J3LPJ7"/>
<dbReference type="EnsemblPlants" id="OB03G29730.1">
    <property type="protein sequence ID" value="OB03G29730.1"/>
    <property type="gene ID" value="OB03G29730"/>
</dbReference>
<dbReference type="Proteomes" id="UP000006038">
    <property type="component" value="Chromosome 3"/>
</dbReference>
<feature type="signal peptide" evidence="1">
    <location>
        <begin position="1"/>
        <end position="21"/>
    </location>
</feature>
<reference evidence="2" key="2">
    <citation type="submission" date="2013-04" db="UniProtKB">
        <authorList>
            <consortium name="EnsemblPlants"/>
        </authorList>
    </citation>
    <scope>IDENTIFICATION</scope>
</reference>
<proteinExistence type="predicted"/>
<evidence type="ECO:0000256" key="1">
    <source>
        <dbReference type="SAM" id="SignalP"/>
    </source>
</evidence>
<reference evidence="2" key="1">
    <citation type="journal article" date="2013" name="Nat. Commun.">
        <title>Whole-genome sequencing of Oryza brachyantha reveals mechanisms underlying Oryza genome evolution.</title>
        <authorList>
            <person name="Chen J."/>
            <person name="Huang Q."/>
            <person name="Gao D."/>
            <person name="Wang J."/>
            <person name="Lang Y."/>
            <person name="Liu T."/>
            <person name="Li B."/>
            <person name="Bai Z."/>
            <person name="Luis Goicoechea J."/>
            <person name="Liang C."/>
            <person name="Chen C."/>
            <person name="Zhang W."/>
            <person name="Sun S."/>
            <person name="Liao Y."/>
            <person name="Zhang X."/>
            <person name="Yang L."/>
            <person name="Song C."/>
            <person name="Wang M."/>
            <person name="Shi J."/>
            <person name="Liu G."/>
            <person name="Liu J."/>
            <person name="Zhou H."/>
            <person name="Zhou W."/>
            <person name="Yu Q."/>
            <person name="An N."/>
            <person name="Chen Y."/>
            <person name="Cai Q."/>
            <person name="Wang B."/>
            <person name="Liu B."/>
            <person name="Min J."/>
            <person name="Huang Y."/>
            <person name="Wu H."/>
            <person name="Li Z."/>
            <person name="Zhang Y."/>
            <person name="Yin Y."/>
            <person name="Song W."/>
            <person name="Jiang J."/>
            <person name="Jackson S.A."/>
            <person name="Wing R.A."/>
            <person name="Wang J."/>
            <person name="Chen M."/>
        </authorList>
    </citation>
    <scope>NUCLEOTIDE SEQUENCE [LARGE SCALE GENOMIC DNA]</scope>
    <source>
        <strain evidence="2">cv. IRGC 101232</strain>
    </source>
</reference>
<feature type="chain" id="PRO_5003772878" evidence="1">
    <location>
        <begin position="22"/>
        <end position="88"/>
    </location>
</feature>
<protein>
    <submittedName>
        <fullName evidence="2">Uncharacterized protein</fullName>
    </submittedName>
</protein>
<sequence length="88" mass="9908">MGIFFLLHLHWLAGLAAPAVAAGAIGVLLPLPTRQTGPRNTPAGTTFQWYFSRMVKLFFLFYRDKDDLLQGSGIRKHDVSRNFYIIIA</sequence>
<evidence type="ECO:0000313" key="3">
    <source>
        <dbReference type="Proteomes" id="UP000006038"/>
    </source>
</evidence>
<name>J3LPJ7_ORYBR</name>
<dbReference type="HOGENOM" id="CLU_2472658_0_0_1"/>
<keyword evidence="3" id="KW-1185">Reference proteome</keyword>
<keyword evidence="1" id="KW-0732">Signal</keyword>
<organism evidence="2">
    <name type="scientific">Oryza brachyantha</name>
    <name type="common">malo sina</name>
    <dbReference type="NCBI Taxonomy" id="4533"/>
    <lineage>
        <taxon>Eukaryota</taxon>
        <taxon>Viridiplantae</taxon>
        <taxon>Streptophyta</taxon>
        <taxon>Embryophyta</taxon>
        <taxon>Tracheophyta</taxon>
        <taxon>Spermatophyta</taxon>
        <taxon>Magnoliopsida</taxon>
        <taxon>Liliopsida</taxon>
        <taxon>Poales</taxon>
        <taxon>Poaceae</taxon>
        <taxon>BOP clade</taxon>
        <taxon>Oryzoideae</taxon>
        <taxon>Oryzeae</taxon>
        <taxon>Oryzinae</taxon>
        <taxon>Oryza</taxon>
    </lineage>
</organism>
<accession>J3LPJ7</accession>
<dbReference type="Gramene" id="OB03G29730.1">
    <property type="protein sequence ID" value="OB03G29730.1"/>
    <property type="gene ID" value="OB03G29730"/>
</dbReference>